<dbReference type="InterPro" id="IPR036412">
    <property type="entry name" value="HAD-like_sf"/>
</dbReference>
<dbReference type="PROSITE" id="PS50064">
    <property type="entry name" value="ZF_PARP_2"/>
    <property type="match status" value="1"/>
</dbReference>
<reference evidence="8" key="1">
    <citation type="submission" date="2020-02" db="EMBL/GenBank/DDBJ databases">
        <authorList>
            <person name="Scholz U."/>
            <person name="Mascher M."/>
            <person name="Fiebig A."/>
        </authorList>
    </citation>
    <scope>NUCLEOTIDE SEQUENCE</scope>
</reference>
<evidence type="ECO:0000259" key="7">
    <source>
        <dbReference type="PROSITE" id="PS50064"/>
    </source>
</evidence>
<evidence type="ECO:0000313" key="8">
    <source>
        <dbReference type="EMBL" id="CAA7402691.1"/>
    </source>
</evidence>
<keyword evidence="3" id="KW-0863">Zinc-finger</keyword>
<dbReference type="GO" id="GO:0006281">
    <property type="term" value="P:DNA repair"/>
    <property type="evidence" value="ECO:0007669"/>
    <property type="project" value="TreeGrafter"/>
</dbReference>
<dbReference type="PANTHER" id="PTHR12083:SF9">
    <property type="entry name" value="BIFUNCTIONAL POLYNUCLEOTIDE PHOSPHATASE_KINASE"/>
    <property type="match status" value="1"/>
</dbReference>
<dbReference type="FunFam" id="3.40.50.1000:FF:000198">
    <property type="entry name" value="Bifunctional polynucleotide phosphatase/kinase"/>
    <property type="match status" value="1"/>
</dbReference>
<evidence type="ECO:0000256" key="4">
    <source>
        <dbReference type="ARBA" id="ARBA00022833"/>
    </source>
</evidence>
<dbReference type="InterPro" id="IPR036957">
    <property type="entry name" value="Znf_PARP_sf"/>
</dbReference>
<dbReference type="PANTHER" id="PTHR12083">
    <property type="entry name" value="BIFUNCTIONAL POLYNUCLEOTIDE PHOSPHATASE/KINASE"/>
    <property type="match status" value="1"/>
</dbReference>
<sequence>MATEKMVAEYAKSGRSSCKGCGKNIPVRTLRLGLTSKDPRGFEMVKWHHLDCLPTPRSFAAVEEIKDVFLTFHCFPVSVRCSIGAGQSTDREDNSSEKDESKESKKRDLKKITAGAETEEDEEMIMKKSKHGDGEKEGEEMVFSITDIKTEYKDASLPPEWKAFQTVIFREAGDGLRDSEKIAAFDFDGCLVRTSLKRIGPNEWSLLYPSIPEKLRNLFNDGYKLVIFTNESNIERWKNKRQLAVDSKIGRLENFMKRVEVPMQIFIACGLGKGKDQPQDPFRKPNPGLWRLLEKHFNSKIAVDMDKSFYVGDAAGRGGDHSDADIEFAKAVGLRFYVPEEFFDT</sequence>
<keyword evidence="4" id="KW-0862">Zinc</keyword>
<dbReference type="GO" id="GO:0005634">
    <property type="term" value="C:nucleus"/>
    <property type="evidence" value="ECO:0007669"/>
    <property type="project" value="UniProtKB-SubCell"/>
</dbReference>
<protein>
    <recommendedName>
        <fullName evidence="7">PARP-type domain-containing protein</fullName>
    </recommendedName>
</protein>
<dbReference type="GO" id="GO:0003690">
    <property type="term" value="F:double-stranded DNA binding"/>
    <property type="evidence" value="ECO:0007669"/>
    <property type="project" value="TreeGrafter"/>
</dbReference>
<evidence type="ECO:0000256" key="3">
    <source>
        <dbReference type="ARBA" id="ARBA00022771"/>
    </source>
</evidence>
<organism evidence="8 9">
    <name type="scientific">Spirodela intermedia</name>
    <name type="common">Intermediate duckweed</name>
    <dbReference type="NCBI Taxonomy" id="51605"/>
    <lineage>
        <taxon>Eukaryota</taxon>
        <taxon>Viridiplantae</taxon>
        <taxon>Streptophyta</taxon>
        <taxon>Embryophyta</taxon>
        <taxon>Tracheophyta</taxon>
        <taxon>Spermatophyta</taxon>
        <taxon>Magnoliopsida</taxon>
        <taxon>Liliopsida</taxon>
        <taxon>Araceae</taxon>
        <taxon>Lemnoideae</taxon>
        <taxon>Spirodela</taxon>
    </lineage>
</organism>
<feature type="domain" description="PARP-type" evidence="7">
    <location>
        <begin position="6"/>
        <end position="113"/>
    </location>
</feature>
<dbReference type="OrthoDB" id="19045at2759"/>
<keyword evidence="5" id="KW-0539">Nucleus</keyword>
<evidence type="ECO:0000256" key="5">
    <source>
        <dbReference type="ARBA" id="ARBA00023242"/>
    </source>
</evidence>
<proteinExistence type="predicted"/>
<dbReference type="GO" id="GO:0046404">
    <property type="term" value="F:ATP-dependent polydeoxyribonucleotide 5'-hydroxyl-kinase activity"/>
    <property type="evidence" value="ECO:0007669"/>
    <property type="project" value="TreeGrafter"/>
</dbReference>
<dbReference type="InterPro" id="IPR006549">
    <property type="entry name" value="HAD-SF_hydro_IIIA"/>
</dbReference>
<dbReference type="Gene3D" id="3.30.1740.10">
    <property type="entry name" value="Zinc finger, PARP-type"/>
    <property type="match status" value="1"/>
</dbReference>
<keyword evidence="2" id="KW-0479">Metal-binding</keyword>
<dbReference type="NCBIfam" id="TIGR01664">
    <property type="entry name" value="DNA-3'-Pase"/>
    <property type="match status" value="1"/>
</dbReference>
<dbReference type="CDD" id="cd01625">
    <property type="entry name" value="HAD_PNP"/>
    <property type="match status" value="1"/>
</dbReference>
<dbReference type="NCBIfam" id="TIGR01662">
    <property type="entry name" value="HAD-SF-IIIA"/>
    <property type="match status" value="1"/>
</dbReference>
<evidence type="ECO:0000256" key="6">
    <source>
        <dbReference type="SAM" id="MobiDB-lite"/>
    </source>
</evidence>
<dbReference type="Proteomes" id="UP000663760">
    <property type="component" value="Chromosome 9"/>
</dbReference>
<dbReference type="InterPro" id="IPR001510">
    <property type="entry name" value="Znf_PARP"/>
</dbReference>
<comment type="subcellular location">
    <subcellularLocation>
        <location evidence="1">Nucleus</location>
    </subcellularLocation>
</comment>
<keyword evidence="9" id="KW-1185">Reference proteome</keyword>
<dbReference type="GO" id="GO:0046403">
    <property type="term" value="F:polynucleotide 3'-phosphatase activity"/>
    <property type="evidence" value="ECO:0007669"/>
    <property type="project" value="TreeGrafter"/>
</dbReference>
<name>A0A7I8KYD8_SPIIN</name>
<dbReference type="GO" id="GO:0008270">
    <property type="term" value="F:zinc ion binding"/>
    <property type="evidence" value="ECO:0007669"/>
    <property type="project" value="UniProtKB-KW"/>
</dbReference>
<dbReference type="InterPro" id="IPR006551">
    <property type="entry name" value="Polynucleotide_phosphatase"/>
</dbReference>
<gene>
    <name evidence="8" type="ORF">SI8410_09013369</name>
</gene>
<feature type="compositionally biased region" description="Basic and acidic residues" evidence="6">
    <location>
        <begin position="89"/>
        <end position="106"/>
    </location>
</feature>
<evidence type="ECO:0000313" key="9">
    <source>
        <dbReference type="Proteomes" id="UP000663760"/>
    </source>
</evidence>
<dbReference type="EMBL" id="LR746272">
    <property type="protein sequence ID" value="CAA7402691.1"/>
    <property type="molecule type" value="Genomic_DNA"/>
</dbReference>
<accession>A0A7I8KYD8</accession>
<dbReference type="SMART" id="SM01336">
    <property type="entry name" value="zf-PARP"/>
    <property type="match status" value="1"/>
</dbReference>
<dbReference type="Gene3D" id="3.40.50.1000">
    <property type="entry name" value="HAD superfamily/HAD-like"/>
    <property type="match status" value="1"/>
</dbReference>
<dbReference type="Pfam" id="PF00645">
    <property type="entry name" value="zf-PARP"/>
    <property type="match status" value="1"/>
</dbReference>
<dbReference type="InterPro" id="IPR023214">
    <property type="entry name" value="HAD_sf"/>
</dbReference>
<evidence type="ECO:0000256" key="2">
    <source>
        <dbReference type="ARBA" id="ARBA00022723"/>
    </source>
</evidence>
<feature type="region of interest" description="Disordered" evidence="6">
    <location>
        <begin position="85"/>
        <end position="137"/>
    </location>
</feature>
<evidence type="ECO:0000256" key="1">
    <source>
        <dbReference type="ARBA" id="ARBA00004123"/>
    </source>
</evidence>
<dbReference type="AlphaFoldDB" id="A0A7I8KYD8"/>
<dbReference type="InterPro" id="IPR013954">
    <property type="entry name" value="PNK3P"/>
</dbReference>
<dbReference type="Pfam" id="PF08645">
    <property type="entry name" value="PNK3P"/>
    <property type="match status" value="1"/>
</dbReference>
<dbReference type="SUPFAM" id="SSF56784">
    <property type="entry name" value="HAD-like"/>
    <property type="match status" value="1"/>
</dbReference>
<dbReference type="SUPFAM" id="SSF57716">
    <property type="entry name" value="Glucocorticoid receptor-like (DNA-binding domain)"/>
    <property type="match status" value="1"/>
</dbReference>